<proteinExistence type="predicted"/>
<dbReference type="PANTHER" id="PTHR12110:SF41">
    <property type="entry name" value="INOSOSE DEHYDRATASE"/>
    <property type="match status" value="1"/>
</dbReference>
<dbReference type="Gene3D" id="3.20.20.150">
    <property type="entry name" value="Divalent-metal-dependent TIM barrel enzymes"/>
    <property type="match status" value="1"/>
</dbReference>
<dbReference type="InterPro" id="IPR050312">
    <property type="entry name" value="IolE/XylAMocC-like"/>
</dbReference>
<evidence type="ECO:0000256" key="1">
    <source>
        <dbReference type="ARBA" id="ARBA00023277"/>
    </source>
</evidence>
<keyword evidence="1" id="KW-0119">Carbohydrate metabolism</keyword>
<dbReference type="InterPro" id="IPR013022">
    <property type="entry name" value="Xyl_isomerase-like_TIM-brl"/>
</dbReference>
<evidence type="ECO:0000313" key="3">
    <source>
        <dbReference type="EMBL" id="PKW27899.1"/>
    </source>
</evidence>
<keyword evidence="4" id="KW-1185">Reference proteome</keyword>
<feature type="domain" description="Xylose isomerase-like TIM barrel" evidence="2">
    <location>
        <begin position="46"/>
        <end position="288"/>
    </location>
</feature>
<reference evidence="3 4" key="1">
    <citation type="submission" date="2017-12" db="EMBL/GenBank/DDBJ databases">
        <title>Sequencing the genomes of 1000 Actinobacteria strains.</title>
        <authorList>
            <person name="Klenk H.-P."/>
        </authorList>
    </citation>
    <scope>NUCLEOTIDE SEQUENCE [LARGE SCALE GENOMIC DNA]</scope>
    <source>
        <strain evidence="3 4">DSM 12806</strain>
    </source>
</reference>
<evidence type="ECO:0000259" key="2">
    <source>
        <dbReference type="Pfam" id="PF01261"/>
    </source>
</evidence>
<protein>
    <submittedName>
        <fullName evidence="3">Inosose dehydratase</fullName>
    </submittedName>
</protein>
<evidence type="ECO:0000313" key="4">
    <source>
        <dbReference type="Proteomes" id="UP000233781"/>
    </source>
</evidence>
<dbReference type="SUPFAM" id="SSF51658">
    <property type="entry name" value="Xylose isomerase-like"/>
    <property type="match status" value="1"/>
</dbReference>
<comment type="caution">
    <text evidence="3">The sequence shown here is derived from an EMBL/GenBank/DDBJ whole genome shotgun (WGS) entry which is preliminary data.</text>
</comment>
<dbReference type="PANTHER" id="PTHR12110">
    <property type="entry name" value="HYDROXYPYRUVATE ISOMERASE"/>
    <property type="match status" value="1"/>
</dbReference>
<gene>
    <name evidence="3" type="ORF">ATL31_2750</name>
</gene>
<dbReference type="AlphaFoldDB" id="A0A2N3YM61"/>
<organism evidence="3 4">
    <name type="scientific">Phycicoccus duodecadis</name>
    <dbReference type="NCBI Taxonomy" id="173053"/>
    <lineage>
        <taxon>Bacteria</taxon>
        <taxon>Bacillati</taxon>
        <taxon>Actinomycetota</taxon>
        <taxon>Actinomycetes</taxon>
        <taxon>Micrococcales</taxon>
        <taxon>Intrasporangiaceae</taxon>
        <taxon>Phycicoccus</taxon>
    </lineage>
</organism>
<dbReference type="Proteomes" id="UP000233781">
    <property type="component" value="Unassembled WGS sequence"/>
</dbReference>
<dbReference type="InterPro" id="IPR036237">
    <property type="entry name" value="Xyl_isomerase-like_sf"/>
</dbReference>
<name>A0A2N3YM61_9MICO</name>
<dbReference type="EMBL" id="PJNE01000001">
    <property type="protein sequence ID" value="PKW27899.1"/>
    <property type="molecule type" value="Genomic_DNA"/>
</dbReference>
<dbReference type="Pfam" id="PF01261">
    <property type="entry name" value="AP_endonuc_2"/>
    <property type="match status" value="1"/>
</dbReference>
<sequence>MAFVDRIASAPISWGICEVPGWGQMLPTDRVLSEMTGLGLRATEYGAPGFLPTEASGIRSVLDGHGMSLLGGFTPLVLHDPARREQATAYARSVAELLGAAGATTFVSCPVMDDDWSVPRTLTREEHQHLVRMLGVVDTICDEHGLTQVLHPHVQTVVETSPDVERVLESCDVNWCLDTGHLAIGGTDPVDFARRAADRVGHVHLKDVRMDLVPALMDRSTSIMEGVQAGLFPPLGQGDLPLGDVVRELEQAGYQGWYVIEQDTAITGAMPEPGEGPVRGVEESLRYLHEVVAPSLEPSA</sequence>
<accession>A0A2N3YM61</accession>